<feature type="region of interest" description="Disordered" evidence="1">
    <location>
        <begin position="28"/>
        <end position="48"/>
    </location>
</feature>
<dbReference type="HOGENOM" id="CLU_1002617_0_0_1"/>
<dbReference type="AlphaFoldDB" id="F0WED9"/>
<organism evidence="2">
    <name type="scientific">Albugo laibachii Nc14</name>
    <dbReference type="NCBI Taxonomy" id="890382"/>
    <lineage>
        <taxon>Eukaryota</taxon>
        <taxon>Sar</taxon>
        <taxon>Stramenopiles</taxon>
        <taxon>Oomycota</taxon>
        <taxon>Peronosporomycetes</taxon>
        <taxon>Albuginales</taxon>
        <taxon>Albuginaceae</taxon>
        <taxon>Albugo</taxon>
    </lineage>
</organism>
<evidence type="ECO:0000313" key="2">
    <source>
        <dbReference type="EMBL" id="CCA19571.1"/>
    </source>
</evidence>
<reference evidence="2" key="2">
    <citation type="submission" date="2011-02" db="EMBL/GenBank/DDBJ databases">
        <authorList>
            <person name="MacLean D."/>
        </authorList>
    </citation>
    <scope>NUCLEOTIDE SEQUENCE</scope>
</reference>
<feature type="region of interest" description="Disordered" evidence="1">
    <location>
        <begin position="88"/>
        <end position="121"/>
    </location>
</feature>
<dbReference type="EMBL" id="FR824118">
    <property type="protein sequence ID" value="CCA19571.1"/>
    <property type="molecule type" value="Genomic_DNA"/>
</dbReference>
<protein>
    <submittedName>
        <fullName evidence="2">AlNc14C73G4996 protein</fullName>
    </submittedName>
</protein>
<reference evidence="2" key="1">
    <citation type="journal article" date="2011" name="PLoS Biol.">
        <title>Gene gain and loss during evolution of obligate parasitism in the white rust pathogen of Arabidopsis thaliana.</title>
        <authorList>
            <person name="Kemen E."/>
            <person name="Gardiner A."/>
            <person name="Schultz-Larsen T."/>
            <person name="Kemen A.C."/>
            <person name="Balmuth A.L."/>
            <person name="Robert-Seilaniantz A."/>
            <person name="Bailey K."/>
            <person name="Holub E."/>
            <person name="Studholme D.J."/>
            <person name="Maclean D."/>
            <person name="Jones J.D."/>
        </authorList>
    </citation>
    <scope>NUCLEOTIDE SEQUENCE</scope>
</reference>
<proteinExistence type="predicted"/>
<gene>
    <name evidence="2" type="primary">AlNc14C73G4996</name>
    <name evidence="2" type="ORF">ALNC14_057140</name>
</gene>
<sequence length="278" mass="31169">MVITMLVARLSTTEASLSVESSKQSIDGSHSSIARSHPYHDKKGYMFGPDADTPSFEILKRNDAKLVSEKPEITTAEGSGENLNQIHEQKHSPNAPNADPERPTQSAGEADHLEKGNSIPTHNDPVGFDLFKSHGLLAADDGDFRHKLNELRIDTSGLSDELLSSWKSKILEMDEWRDDYDKKVTEYAAESNRLIEDLSKSTEKACSPFRTYGDHMKPSVNSDEHTKKFDAFMSSDKKAMNQLDPEINEIVFHLHSFDHGRLKKPAQRGDRDTSLSHH</sequence>
<evidence type="ECO:0000256" key="1">
    <source>
        <dbReference type="SAM" id="MobiDB-lite"/>
    </source>
</evidence>
<accession>F0WED9</accession>
<name>F0WED9_9STRA</name>